<evidence type="ECO:0000256" key="5">
    <source>
        <dbReference type="ARBA" id="ARBA00023136"/>
    </source>
</evidence>
<dbReference type="Pfam" id="PF03626">
    <property type="entry name" value="COX4_pro"/>
    <property type="match status" value="1"/>
</dbReference>
<evidence type="ECO:0000256" key="3">
    <source>
        <dbReference type="ARBA" id="ARBA00022692"/>
    </source>
</evidence>
<gene>
    <name evidence="7" type="ORF">D3876_18080</name>
</gene>
<evidence type="ECO:0000256" key="6">
    <source>
        <dbReference type="SAM" id="Phobius"/>
    </source>
</evidence>
<evidence type="ECO:0000256" key="4">
    <source>
        <dbReference type="ARBA" id="ARBA00022989"/>
    </source>
</evidence>
<name>A0A418W6X0_9SPHN</name>
<dbReference type="OrthoDB" id="33240at2"/>
<comment type="caution">
    <text evidence="7">The sequence shown here is derived from an EMBL/GenBank/DDBJ whole genome shotgun (WGS) entry which is preliminary data.</text>
</comment>
<dbReference type="EMBL" id="QYUM01000004">
    <property type="protein sequence ID" value="RJF85786.1"/>
    <property type="molecule type" value="Genomic_DNA"/>
</dbReference>
<sequence>MNHATTPEIPADATVHEAGAHAGGQQHPIGVYLKVWGYLFVLSAMSYMVDYFQVQGIMRWVLIITFMLLKAGLIVAIFMHMAWERMALVYAILVPPLCLTTLVALMLIESDYTLWTRILFLDWGG</sequence>
<keyword evidence="2" id="KW-1003">Cell membrane</keyword>
<dbReference type="InterPro" id="IPR005171">
    <property type="entry name" value="Cyt_c_oxidase_su4_prok"/>
</dbReference>
<keyword evidence="3 6" id="KW-0812">Transmembrane</keyword>
<evidence type="ECO:0000313" key="8">
    <source>
        <dbReference type="Proteomes" id="UP000286100"/>
    </source>
</evidence>
<dbReference type="Proteomes" id="UP000286100">
    <property type="component" value="Unassembled WGS sequence"/>
</dbReference>
<organism evidence="7 8">
    <name type="scientific">Sphingomonas cavernae</name>
    <dbReference type="NCBI Taxonomy" id="2320861"/>
    <lineage>
        <taxon>Bacteria</taxon>
        <taxon>Pseudomonadati</taxon>
        <taxon>Pseudomonadota</taxon>
        <taxon>Alphaproteobacteria</taxon>
        <taxon>Sphingomonadales</taxon>
        <taxon>Sphingomonadaceae</taxon>
        <taxon>Sphingomonas</taxon>
    </lineage>
</organism>
<dbReference type="RefSeq" id="WP_119764874.1">
    <property type="nucleotide sequence ID" value="NZ_QYUM01000004.1"/>
</dbReference>
<reference evidence="7 8" key="1">
    <citation type="submission" date="2018-09" db="EMBL/GenBank/DDBJ databases">
        <authorList>
            <person name="Zhu H."/>
        </authorList>
    </citation>
    <scope>NUCLEOTIDE SEQUENCE [LARGE SCALE GENOMIC DNA]</scope>
    <source>
        <strain evidence="7 8">K2R01-6</strain>
    </source>
</reference>
<accession>A0A418W6X0</accession>
<comment type="subcellular location">
    <subcellularLocation>
        <location evidence="1">Cell membrane</location>
        <topology evidence="1">Multi-pass membrane protein</topology>
    </subcellularLocation>
</comment>
<proteinExistence type="predicted"/>
<evidence type="ECO:0000256" key="1">
    <source>
        <dbReference type="ARBA" id="ARBA00004651"/>
    </source>
</evidence>
<feature type="transmembrane region" description="Helical" evidence="6">
    <location>
        <begin position="87"/>
        <end position="108"/>
    </location>
</feature>
<protein>
    <submittedName>
        <fullName evidence="7">Cytochrome C oxidase subunit IV</fullName>
    </submittedName>
</protein>
<feature type="transmembrane region" description="Helical" evidence="6">
    <location>
        <begin position="60"/>
        <end position="81"/>
    </location>
</feature>
<keyword evidence="4 6" id="KW-1133">Transmembrane helix</keyword>
<dbReference type="AlphaFoldDB" id="A0A418W6X0"/>
<keyword evidence="5 6" id="KW-0472">Membrane</keyword>
<evidence type="ECO:0000313" key="7">
    <source>
        <dbReference type="EMBL" id="RJF85786.1"/>
    </source>
</evidence>
<feature type="transmembrane region" description="Helical" evidence="6">
    <location>
        <begin position="35"/>
        <end position="53"/>
    </location>
</feature>
<keyword evidence="8" id="KW-1185">Reference proteome</keyword>
<dbReference type="GO" id="GO:0005886">
    <property type="term" value="C:plasma membrane"/>
    <property type="evidence" value="ECO:0007669"/>
    <property type="project" value="UniProtKB-SubCell"/>
</dbReference>
<evidence type="ECO:0000256" key="2">
    <source>
        <dbReference type="ARBA" id="ARBA00022475"/>
    </source>
</evidence>